<dbReference type="InterPro" id="IPR013078">
    <property type="entry name" value="His_Pase_superF_clade-1"/>
</dbReference>
<organism evidence="1 2">
    <name type="scientific">Pleomassaria siparia CBS 279.74</name>
    <dbReference type="NCBI Taxonomy" id="1314801"/>
    <lineage>
        <taxon>Eukaryota</taxon>
        <taxon>Fungi</taxon>
        <taxon>Dikarya</taxon>
        <taxon>Ascomycota</taxon>
        <taxon>Pezizomycotina</taxon>
        <taxon>Dothideomycetes</taxon>
        <taxon>Pleosporomycetidae</taxon>
        <taxon>Pleosporales</taxon>
        <taxon>Pleomassariaceae</taxon>
        <taxon>Pleomassaria</taxon>
    </lineage>
</organism>
<dbReference type="Gene3D" id="3.40.50.1240">
    <property type="entry name" value="Phosphoglycerate mutase-like"/>
    <property type="match status" value="1"/>
</dbReference>
<evidence type="ECO:0000313" key="1">
    <source>
        <dbReference type="EMBL" id="KAF2706411.1"/>
    </source>
</evidence>
<proteinExistence type="predicted"/>
<gene>
    <name evidence="1" type="ORF">K504DRAFT_80638</name>
</gene>
<evidence type="ECO:0000313" key="2">
    <source>
        <dbReference type="Proteomes" id="UP000799428"/>
    </source>
</evidence>
<dbReference type="SUPFAM" id="SSF53254">
    <property type="entry name" value="Phosphoglycerate mutase-like"/>
    <property type="match status" value="1"/>
</dbReference>
<dbReference type="AlphaFoldDB" id="A0A6G1K1T3"/>
<dbReference type="EMBL" id="MU005776">
    <property type="protein sequence ID" value="KAF2706411.1"/>
    <property type="molecule type" value="Genomic_DNA"/>
</dbReference>
<dbReference type="PANTHER" id="PTHR48100">
    <property type="entry name" value="BROAD-SPECIFICITY PHOSPHATASE YOR283W-RELATED"/>
    <property type="match status" value="1"/>
</dbReference>
<dbReference type="Pfam" id="PF00300">
    <property type="entry name" value="His_Phos_1"/>
    <property type="match status" value="1"/>
</dbReference>
<evidence type="ECO:0008006" key="3">
    <source>
        <dbReference type="Google" id="ProtNLM"/>
    </source>
</evidence>
<reference evidence="1" key="1">
    <citation type="journal article" date="2020" name="Stud. Mycol.">
        <title>101 Dothideomycetes genomes: a test case for predicting lifestyles and emergence of pathogens.</title>
        <authorList>
            <person name="Haridas S."/>
            <person name="Albert R."/>
            <person name="Binder M."/>
            <person name="Bloem J."/>
            <person name="Labutti K."/>
            <person name="Salamov A."/>
            <person name="Andreopoulos B."/>
            <person name="Baker S."/>
            <person name="Barry K."/>
            <person name="Bills G."/>
            <person name="Bluhm B."/>
            <person name="Cannon C."/>
            <person name="Castanera R."/>
            <person name="Culley D."/>
            <person name="Daum C."/>
            <person name="Ezra D."/>
            <person name="Gonzalez J."/>
            <person name="Henrissat B."/>
            <person name="Kuo A."/>
            <person name="Liang C."/>
            <person name="Lipzen A."/>
            <person name="Lutzoni F."/>
            <person name="Magnuson J."/>
            <person name="Mondo S."/>
            <person name="Nolan M."/>
            <person name="Ohm R."/>
            <person name="Pangilinan J."/>
            <person name="Park H.-J."/>
            <person name="Ramirez L."/>
            <person name="Alfaro M."/>
            <person name="Sun H."/>
            <person name="Tritt A."/>
            <person name="Yoshinaga Y."/>
            <person name="Zwiers L.-H."/>
            <person name="Turgeon B."/>
            <person name="Goodwin S."/>
            <person name="Spatafora J."/>
            <person name="Crous P."/>
            <person name="Grigoriev I."/>
        </authorList>
    </citation>
    <scope>NUCLEOTIDE SEQUENCE</scope>
    <source>
        <strain evidence="1">CBS 279.74</strain>
    </source>
</reference>
<dbReference type="PANTHER" id="PTHR48100:SF54">
    <property type="entry name" value="PHOSPHATASE SPAC5H10.03-RELATED"/>
    <property type="match status" value="1"/>
</dbReference>
<sequence>MPPKQLHLIRHAQGFHNLSVEAHNLPDPLLTPFGEQQCKELSASILDIQSLGCIVASASRRTLYTALVTFAPLLATKPNLNIIALPELQETSDMPCDTGSSVEALNIEFANKPVDLSHVHDGWNNKCSGPFEGRVDLVRKRCRKARQFLQRIEEENVAVVSHGGLLHFLTDDWTGAREGCGTGWSNTELRTYAFDMSTDTNIANATIHETETSLIRRKHTLKPLSNCEQIQLGAVAQRSWAEDGYITWADAPDATEATIQDELSEDDDYDRDGKAMDSGVCVSPASFCEPDKDDAKAITELLSCPAQLAV</sequence>
<dbReference type="SMART" id="SM00855">
    <property type="entry name" value="PGAM"/>
    <property type="match status" value="1"/>
</dbReference>
<keyword evidence="2" id="KW-1185">Reference proteome</keyword>
<dbReference type="Proteomes" id="UP000799428">
    <property type="component" value="Unassembled WGS sequence"/>
</dbReference>
<name>A0A6G1K1T3_9PLEO</name>
<dbReference type="InterPro" id="IPR050275">
    <property type="entry name" value="PGM_Phosphatase"/>
</dbReference>
<dbReference type="GO" id="GO:0016791">
    <property type="term" value="F:phosphatase activity"/>
    <property type="evidence" value="ECO:0007669"/>
    <property type="project" value="TreeGrafter"/>
</dbReference>
<accession>A0A6G1K1T3</accession>
<dbReference type="OrthoDB" id="496981at2759"/>
<dbReference type="CDD" id="cd07067">
    <property type="entry name" value="HP_PGM_like"/>
    <property type="match status" value="1"/>
</dbReference>
<protein>
    <recommendedName>
        <fullName evidence="3">Phosphoglycerate mutase-like protein</fullName>
    </recommendedName>
</protein>
<dbReference type="InterPro" id="IPR029033">
    <property type="entry name" value="His_PPase_superfam"/>
</dbReference>
<dbReference type="GO" id="GO:0005737">
    <property type="term" value="C:cytoplasm"/>
    <property type="evidence" value="ECO:0007669"/>
    <property type="project" value="TreeGrafter"/>
</dbReference>